<dbReference type="EMBL" id="CP002801">
    <property type="protein sequence ID" value="AEH07853.1"/>
    <property type="molecule type" value="Genomic_DNA"/>
</dbReference>
<sequence>MAPGFSGADRNVWPPGRSPVIRCAARARPCRGQTDAGEFPFGGRASGPVRWFFRFGPPSHGRSGIPEPTSHTGPATRRIPGTSQASRIRTGRIHIRRIPVTEHASPRYGRTIRPGAVREEPGARGHRGSRAAPAVEAALAGGPGPVGDERAGGAERGPARVTTGRTSGRAAAAPAAACRVSGGPLPGAPECRRAGKAPRGRGSPRPASAGPWPGRLSSWSSGYSLPGWPGISPYLPRCFVGWPSNRPEVVRGRQVRSV</sequence>
<gene>
    <name evidence="2" type="ordered locus">FsymDg_0281</name>
</gene>
<evidence type="ECO:0000313" key="2">
    <source>
        <dbReference type="EMBL" id="AEH07853.1"/>
    </source>
</evidence>
<feature type="compositionally biased region" description="Low complexity" evidence="1">
    <location>
        <begin position="159"/>
        <end position="183"/>
    </location>
</feature>
<evidence type="ECO:0000256" key="1">
    <source>
        <dbReference type="SAM" id="MobiDB-lite"/>
    </source>
</evidence>
<protein>
    <submittedName>
        <fullName evidence="2">Uncharacterized protein</fullName>
    </submittedName>
</protein>
<feature type="region of interest" description="Disordered" evidence="1">
    <location>
        <begin position="112"/>
        <end position="213"/>
    </location>
</feature>
<dbReference type="AlphaFoldDB" id="F8B3L6"/>
<dbReference type="Proteomes" id="UP000001549">
    <property type="component" value="Chromosome"/>
</dbReference>
<reference evidence="2 3" key="1">
    <citation type="submission" date="2011-05" db="EMBL/GenBank/DDBJ databases">
        <title>Complete sequence of chromosome of Frankia symbiont of Datisca glomerata.</title>
        <authorList>
            <consortium name="US DOE Joint Genome Institute"/>
            <person name="Lucas S."/>
            <person name="Han J."/>
            <person name="Lapidus A."/>
            <person name="Cheng J.-F."/>
            <person name="Goodwin L."/>
            <person name="Pitluck S."/>
            <person name="Peters L."/>
            <person name="Mikhailova N."/>
            <person name="Chertkov O."/>
            <person name="Teshima H."/>
            <person name="Han C."/>
            <person name="Tapia R."/>
            <person name="Land M."/>
            <person name="Hauser L."/>
            <person name="Kyrpides N."/>
            <person name="Ivanova N."/>
            <person name="Pagani I."/>
            <person name="Berry A."/>
            <person name="Pawlowski K."/>
            <person name="Persson T."/>
            <person name="Vanden Heuvel B."/>
            <person name="Benson D."/>
            <person name="Woyke T."/>
        </authorList>
    </citation>
    <scope>NUCLEOTIDE SEQUENCE [LARGE SCALE GENOMIC DNA]</scope>
    <source>
        <strain evidence="3">4085684</strain>
    </source>
</reference>
<evidence type="ECO:0000313" key="3">
    <source>
        <dbReference type="Proteomes" id="UP000001549"/>
    </source>
</evidence>
<accession>F8B3L6</accession>
<proteinExistence type="predicted"/>
<dbReference type="STRING" id="656024.FsymDg_0281"/>
<organism evidence="2 3">
    <name type="scientific">Candidatus Protofrankia datiscae</name>
    <dbReference type="NCBI Taxonomy" id="2716812"/>
    <lineage>
        <taxon>Bacteria</taxon>
        <taxon>Bacillati</taxon>
        <taxon>Actinomycetota</taxon>
        <taxon>Actinomycetes</taxon>
        <taxon>Frankiales</taxon>
        <taxon>Frankiaceae</taxon>
        <taxon>Protofrankia</taxon>
    </lineage>
</organism>
<dbReference type="KEGG" id="fsy:FsymDg_0281"/>
<feature type="region of interest" description="Disordered" evidence="1">
    <location>
        <begin position="59"/>
        <end position="86"/>
    </location>
</feature>
<dbReference type="HOGENOM" id="CLU_1076684_0_0_11"/>
<keyword evidence="3" id="KW-1185">Reference proteome</keyword>
<feature type="compositionally biased region" description="Low complexity" evidence="1">
    <location>
        <begin position="131"/>
        <end position="140"/>
    </location>
</feature>
<name>F8B3L6_9ACTN</name>